<dbReference type="PROSITE" id="PS01047">
    <property type="entry name" value="HMA_1"/>
    <property type="match status" value="1"/>
</dbReference>
<proteinExistence type="predicted"/>
<dbReference type="InterPro" id="IPR017969">
    <property type="entry name" value="Heavy-metal-associated_CS"/>
</dbReference>
<evidence type="ECO:0000256" key="1">
    <source>
        <dbReference type="ARBA" id="ARBA00022723"/>
    </source>
</evidence>
<feature type="domain" description="HMA" evidence="2">
    <location>
        <begin position="2"/>
        <end position="66"/>
    </location>
</feature>
<protein>
    <submittedName>
        <fullName evidence="3">Copper chaperone</fullName>
    </submittedName>
</protein>
<evidence type="ECO:0000259" key="2">
    <source>
        <dbReference type="PROSITE" id="PS50846"/>
    </source>
</evidence>
<comment type="caution">
    <text evidence="3">The sequence shown here is derived from an EMBL/GenBank/DDBJ whole genome shotgun (WGS) entry which is preliminary data.</text>
</comment>
<dbReference type="InterPro" id="IPR036163">
    <property type="entry name" value="HMA_dom_sf"/>
</dbReference>
<dbReference type="InterPro" id="IPR006121">
    <property type="entry name" value="HMA_dom"/>
</dbReference>
<gene>
    <name evidence="3" type="ORF">ENL21_08440</name>
</gene>
<dbReference type="SUPFAM" id="SSF55008">
    <property type="entry name" value="HMA, heavy metal-associated domain"/>
    <property type="match status" value="1"/>
</dbReference>
<organism evidence="3">
    <name type="scientific">Caldithrix abyssi</name>
    <dbReference type="NCBI Taxonomy" id="187145"/>
    <lineage>
        <taxon>Bacteria</taxon>
        <taxon>Pseudomonadati</taxon>
        <taxon>Calditrichota</taxon>
        <taxon>Calditrichia</taxon>
        <taxon>Calditrichales</taxon>
        <taxon>Calditrichaceae</taxon>
        <taxon>Caldithrix</taxon>
    </lineage>
</organism>
<dbReference type="EMBL" id="DRTD01000623">
    <property type="protein sequence ID" value="HHE55795.1"/>
    <property type="molecule type" value="Genomic_DNA"/>
</dbReference>
<dbReference type="AlphaFoldDB" id="A0A7V5LKC1"/>
<dbReference type="CDD" id="cd00371">
    <property type="entry name" value="HMA"/>
    <property type="match status" value="1"/>
</dbReference>
<dbReference type="GO" id="GO:0006825">
    <property type="term" value="P:copper ion transport"/>
    <property type="evidence" value="ECO:0007669"/>
    <property type="project" value="InterPro"/>
</dbReference>
<accession>A0A7V5LKC1</accession>
<dbReference type="PROSITE" id="PS50846">
    <property type="entry name" value="HMA_2"/>
    <property type="match status" value="1"/>
</dbReference>
<dbReference type="Gene3D" id="3.30.70.100">
    <property type="match status" value="1"/>
</dbReference>
<dbReference type="PRINTS" id="PR00944">
    <property type="entry name" value="CUEXPORT"/>
</dbReference>
<keyword evidence="1" id="KW-0479">Metal-binding</keyword>
<dbReference type="GO" id="GO:0005507">
    <property type="term" value="F:copper ion binding"/>
    <property type="evidence" value="ECO:0007669"/>
    <property type="project" value="InterPro"/>
</dbReference>
<reference evidence="3" key="1">
    <citation type="journal article" date="2020" name="mSystems">
        <title>Genome- and Community-Level Interaction Insights into Carbon Utilization and Element Cycling Functions of Hydrothermarchaeota in Hydrothermal Sediment.</title>
        <authorList>
            <person name="Zhou Z."/>
            <person name="Liu Y."/>
            <person name="Xu W."/>
            <person name="Pan J."/>
            <person name="Luo Z.H."/>
            <person name="Li M."/>
        </authorList>
    </citation>
    <scope>NUCLEOTIDE SEQUENCE [LARGE SCALE GENOMIC DNA]</scope>
    <source>
        <strain evidence="3">HyVt-76</strain>
    </source>
</reference>
<dbReference type="Proteomes" id="UP000886111">
    <property type="component" value="Unassembled WGS sequence"/>
</dbReference>
<dbReference type="Pfam" id="PF00403">
    <property type="entry name" value="HMA"/>
    <property type="match status" value="1"/>
</dbReference>
<name>A0A7V5LKC1_CALAY</name>
<dbReference type="InterPro" id="IPR000428">
    <property type="entry name" value="Cu-bd"/>
</dbReference>
<evidence type="ECO:0000313" key="3">
    <source>
        <dbReference type="EMBL" id="HHE55795.1"/>
    </source>
</evidence>
<sequence>MGKIVLDVKGMTCQHCVHAVTMAIQSVDGTEDIEVYLESGQAEFFIEDEANIDQVKEAIHEAGYQV</sequence>